<evidence type="ECO:0000256" key="1">
    <source>
        <dbReference type="ARBA" id="ARBA00004141"/>
    </source>
</evidence>
<sequence>MSIGKIIRQLTLVLESAGLEANVTMEVILMIANLQTLGVPISLSSIPGTVSAAFGIVLIPGLGIFMDRLASSTPSKARILVFVTCLQLLGVLCVFFGNLIKLIEPDEGSGTYNMSDIFNSSVVESQVGEADSVTERAALATNSPQNDTRPWVSMGTAVQEEGIPYYAIMVMVGFACVDCGYDASSCFLKTFALACTPSEDHSSIIIKSVLVSSFGGCLMSALGSAGIGGLLTQGTSLDPNAAQTAAFSALCFFLLAAGLISTLTTGFCCPPRASKEKYRRMSESDERTPITKATVEEDLGVSSVKLSQSASGKFASPQKTKSSFVKKTATIDTLSIPEYQKGVFGFMKRHKKQIFINISTFFWLGALYSFEVYVPNFVGVSVYGGDPTARVGTDLYGRYLKGIEAGATGSLIYYVSFTVVTLFLEVALKKIGIRPIMVVSTLVLVALSLGVAISANIWLFYVTSVWMGIYRSAVITVPYVLANKFAYEQNGENASGVAISIVAAMLPLGFTLCSGLMGPLISATGNAGAPVYYTAVNAFLGTVSFAFLKFDVPG</sequence>
<feature type="transmembrane region" description="Helical" evidence="6">
    <location>
        <begin position="529"/>
        <end position="548"/>
    </location>
</feature>
<feature type="transmembrane region" description="Helical" evidence="6">
    <location>
        <begin position="12"/>
        <end position="34"/>
    </location>
</feature>
<feature type="transmembrane region" description="Helical" evidence="6">
    <location>
        <begin position="436"/>
        <end position="459"/>
    </location>
</feature>
<feature type="transmembrane region" description="Helical" evidence="6">
    <location>
        <begin position="494"/>
        <end position="517"/>
    </location>
</feature>
<feature type="transmembrane region" description="Helical" evidence="6">
    <location>
        <begin position="247"/>
        <end position="269"/>
    </location>
</feature>
<feature type="transmembrane region" description="Helical" evidence="6">
    <location>
        <begin position="204"/>
        <end position="227"/>
    </location>
</feature>
<dbReference type="PANTHER" id="PTHR19432:SF35">
    <property type="entry name" value="SOLUTE CARRIER FAMILY 45 MEMBER 3 ISOFORM X1"/>
    <property type="match status" value="1"/>
</dbReference>
<dbReference type="Gene3D" id="1.20.1250.20">
    <property type="entry name" value="MFS general substrate transporter like domains"/>
    <property type="match status" value="1"/>
</dbReference>
<keyword evidence="7" id="KW-1185">Reference proteome</keyword>
<evidence type="ECO:0000256" key="2">
    <source>
        <dbReference type="ARBA" id="ARBA00022448"/>
    </source>
</evidence>
<feature type="transmembrane region" description="Helical" evidence="6">
    <location>
        <begin position="77"/>
        <end position="100"/>
    </location>
</feature>
<evidence type="ECO:0000313" key="8">
    <source>
        <dbReference type="RefSeq" id="XP_035826459.1"/>
    </source>
</evidence>
<evidence type="ECO:0000256" key="3">
    <source>
        <dbReference type="ARBA" id="ARBA00022692"/>
    </source>
</evidence>
<accession>A0ABM1VVL7</accession>
<gene>
    <name evidence="8" type="primary">LOC101864158</name>
</gene>
<dbReference type="GeneID" id="101864158"/>
<keyword evidence="5 6" id="KW-0472">Membrane</keyword>
<keyword evidence="3 6" id="KW-0812">Transmembrane</keyword>
<evidence type="ECO:0000256" key="5">
    <source>
        <dbReference type="ARBA" id="ARBA00023136"/>
    </source>
</evidence>
<dbReference type="SUPFAM" id="SSF103473">
    <property type="entry name" value="MFS general substrate transporter"/>
    <property type="match status" value="1"/>
</dbReference>
<keyword evidence="4 6" id="KW-1133">Transmembrane helix</keyword>
<dbReference type="Proteomes" id="UP000694888">
    <property type="component" value="Unplaced"/>
</dbReference>
<dbReference type="PANTHER" id="PTHR19432">
    <property type="entry name" value="SUGAR TRANSPORTER"/>
    <property type="match status" value="1"/>
</dbReference>
<dbReference type="RefSeq" id="XP_035826459.1">
    <property type="nucleotide sequence ID" value="XM_035970566.1"/>
</dbReference>
<feature type="transmembrane region" description="Helical" evidence="6">
    <location>
        <begin position="405"/>
        <end position="424"/>
    </location>
</feature>
<feature type="transmembrane region" description="Helical" evidence="6">
    <location>
        <begin position="46"/>
        <end position="65"/>
    </location>
</feature>
<comment type="subcellular location">
    <subcellularLocation>
        <location evidence="1">Membrane</location>
        <topology evidence="1">Multi-pass membrane protein</topology>
    </subcellularLocation>
</comment>
<keyword evidence="2" id="KW-0813">Transport</keyword>
<feature type="transmembrane region" description="Helical" evidence="6">
    <location>
        <begin position="354"/>
        <end position="374"/>
    </location>
</feature>
<dbReference type="InterPro" id="IPR036259">
    <property type="entry name" value="MFS_trans_sf"/>
</dbReference>
<evidence type="ECO:0000256" key="6">
    <source>
        <dbReference type="SAM" id="Phobius"/>
    </source>
</evidence>
<protein>
    <submittedName>
        <fullName evidence="8">Membrane-associated transporter protein</fullName>
    </submittedName>
</protein>
<feature type="transmembrane region" description="Helical" evidence="6">
    <location>
        <begin position="163"/>
        <end position="183"/>
    </location>
</feature>
<evidence type="ECO:0000256" key="4">
    <source>
        <dbReference type="ARBA" id="ARBA00022989"/>
    </source>
</evidence>
<evidence type="ECO:0000313" key="7">
    <source>
        <dbReference type="Proteomes" id="UP000694888"/>
    </source>
</evidence>
<proteinExistence type="predicted"/>
<name>A0ABM1VVL7_APLCA</name>
<reference evidence="8" key="1">
    <citation type="submission" date="2025-08" db="UniProtKB">
        <authorList>
            <consortium name="RefSeq"/>
        </authorList>
    </citation>
    <scope>IDENTIFICATION</scope>
</reference>
<organism evidence="7 8">
    <name type="scientific">Aplysia californica</name>
    <name type="common">California sea hare</name>
    <dbReference type="NCBI Taxonomy" id="6500"/>
    <lineage>
        <taxon>Eukaryota</taxon>
        <taxon>Metazoa</taxon>
        <taxon>Spiralia</taxon>
        <taxon>Lophotrochozoa</taxon>
        <taxon>Mollusca</taxon>
        <taxon>Gastropoda</taxon>
        <taxon>Heterobranchia</taxon>
        <taxon>Euthyneura</taxon>
        <taxon>Tectipleura</taxon>
        <taxon>Aplysiida</taxon>
        <taxon>Aplysioidea</taxon>
        <taxon>Aplysiidae</taxon>
        <taxon>Aplysia</taxon>
    </lineage>
</organism>